<sequence length="222" mass="25041">LPEELVSIIAGYACTGDGATARSLLLVSKKIKRIVTPVQWHSLSLSGVSQFCRFADALSQVSDERHIYHLFISDREASDARHFWSSRVSRGGNETIEELHSKEERERVQWRHAQNLILNHAAPTLQTLTFLAFDPRNSARRVGDMLKRTYPNLRELTIRVPPLQPFSKAHLLPRLERLHVAGHYKTSTSAPSRIGSISPGVTHLRLSGIFAYPFTRELAAEL</sequence>
<feature type="non-terminal residue" evidence="1">
    <location>
        <position position="1"/>
    </location>
</feature>
<dbReference type="Proteomes" id="UP000076761">
    <property type="component" value="Unassembled WGS sequence"/>
</dbReference>
<dbReference type="OrthoDB" id="2748701at2759"/>
<feature type="non-terminal residue" evidence="1">
    <location>
        <position position="222"/>
    </location>
</feature>
<organism evidence="1 2">
    <name type="scientific">Neolentinus lepideus HHB14362 ss-1</name>
    <dbReference type="NCBI Taxonomy" id="1314782"/>
    <lineage>
        <taxon>Eukaryota</taxon>
        <taxon>Fungi</taxon>
        <taxon>Dikarya</taxon>
        <taxon>Basidiomycota</taxon>
        <taxon>Agaricomycotina</taxon>
        <taxon>Agaricomycetes</taxon>
        <taxon>Gloeophyllales</taxon>
        <taxon>Gloeophyllaceae</taxon>
        <taxon>Neolentinus</taxon>
    </lineage>
</organism>
<name>A0A165U0F9_9AGAM</name>
<dbReference type="AlphaFoldDB" id="A0A165U0F9"/>
<accession>A0A165U0F9</accession>
<protein>
    <recommendedName>
        <fullName evidence="3">F-box domain-containing protein</fullName>
    </recommendedName>
</protein>
<keyword evidence="2" id="KW-1185">Reference proteome</keyword>
<evidence type="ECO:0008006" key="3">
    <source>
        <dbReference type="Google" id="ProtNLM"/>
    </source>
</evidence>
<proteinExistence type="predicted"/>
<reference evidence="1 2" key="1">
    <citation type="journal article" date="2016" name="Mol. Biol. Evol.">
        <title>Comparative Genomics of Early-Diverging Mushroom-Forming Fungi Provides Insights into the Origins of Lignocellulose Decay Capabilities.</title>
        <authorList>
            <person name="Nagy L.G."/>
            <person name="Riley R."/>
            <person name="Tritt A."/>
            <person name="Adam C."/>
            <person name="Daum C."/>
            <person name="Floudas D."/>
            <person name="Sun H."/>
            <person name="Yadav J.S."/>
            <person name="Pangilinan J."/>
            <person name="Larsson K.H."/>
            <person name="Matsuura K."/>
            <person name="Barry K."/>
            <person name="Labutti K."/>
            <person name="Kuo R."/>
            <person name="Ohm R.A."/>
            <person name="Bhattacharya S.S."/>
            <person name="Shirouzu T."/>
            <person name="Yoshinaga Y."/>
            <person name="Martin F.M."/>
            <person name="Grigoriev I.V."/>
            <person name="Hibbett D.S."/>
        </authorList>
    </citation>
    <scope>NUCLEOTIDE SEQUENCE [LARGE SCALE GENOMIC DNA]</scope>
    <source>
        <strain evidence="1 2">HHB14362 ss-1</strain>
    </source>
</reference>
<gene>
    <name evidence="1" type="ORF">NEOLEDRAFT_1026922</name>
</gene>
<evidence type="ECO:0000313" key="2">
    <source>
        <dbReference type="Proteomes" id="UP000076761"/>
    </source>
</evidence>
<dbReference type="EMBL" id="KV425562">
    <property type="protein sequence ID" value="KZT27454.1"/>
    <property type="molecule type" value="Genomic_DNA"/>
</dbReference>
<evidence type="ECO:0000313" key="1">
    <source>
        <dbReference type="EMBL" id="KZT27454.1"/>
    </source>
</evidence>
<dbReference type="InParanoid" id="A0A165U0F9"/>